<keyword evidence="2" id="KW-1185">Reference proteome</keyword>
<protein>
    <submittedName>
        <fullName evidence="1">Class I SAM-dependent methyltransferase</fullName>
    </submittedName>
</protein>
<dbReference type="CDD" id="cd02440">
    <property type="entry name" value="AdoMet_MTases"/>
    <property type="match status" value="1"/>
</dbReference>
<dbReference type="SUPFAM" id="SSF53335">
    <property type="entry name" value="S-adenosyl-L-methionine-dependent methyltransferases"/>
    <property type="match status" value="1"/>
</dbReference>
<accession>A0ABT4TI40</accession>
<proteinExistence type="predicted"/>
<evidence type="ECO:0000313" key="1">
    <source>
        <dbReference type="EMBL" id="MDA2804368.1"/>
    </source>
</evidence>
<dbReference type="GO" id="GO:0032259">
    <property type="term" value="P:methylation"/>
    <property type="evidence" value="ECO:0007669"/>
    <property type="project" value="UniProtKB-KW"/>
</dbReference>
<comment type="caution">
    <text evidence="1">The sequence shown here is derived from an EMBL/GenBank/DDBJ whole genome shotgun (WGS) entry which is preliminary data.</text>
</comment>
<keyword evidence="1" id="KW-0489">Methyltransferase</keyword>
<dbReference type="InterPro" id="IPR029063">
    <property type="entry name" value="SAM-dependent_MTases_sf"/>
</dbReference>
<dbReference type="RefSeq" id="WP_270676905.1">
    <property type="nucleotide sequence ID" value="NZ_JAQFWP010000010.1"/>
</dbReference>
<name>A0ABT4TI40_9ACTN</name>
<evidence type="ECO:0000313" key="2">
    <source>
        <dbReference type="Proteomes" id="UP001165685"/>
    </source>
</evidence>
<dbReference type="GO" id="GO:0008168">
    <property type="term" value="F:methyltransferase activity"/>
    <property type="evidence" value="ECO:0007669"/>
    <property type="project" value="UniProtKB-KW"/>
</dbReference>
<gene>
    <name evidence="1" type="ORF">O4U47_07570</name>
</gene>
<dbReference type="EMBL" id="JAQFWP010000010">
    <property type="protein sequence ID" value="MDA2804368.1"/>
    <property type="molecule type" value="Genomic_DNA"/>
</dbReference>
<organism evidence="1 2">
    <name type="scientific">Nocardiopsis suaedae</name>
    <dbReference type="NCBI Taxonomy" id="3018444"/>
    <lineage>
        <taxon>Bacteria</taxon>
        <taxon>Bacillati</taxon>
        <taxon>Actinomycetota</taxon>
        <taxon>Actinomycetes</taxon>
        <taxon>Streptosporangiales</taxon>
        <taxon>Nocardiopsidaceae</taxon>
        <taxon>Nocardiopsis</taxon>
    </lineage>
</organism>
<sequence length="234" mass="25307">MSTRIDPAQTVSPAGYWDRYGNGQADIESPEEALKNAFGWCQYEGHGPGDELLGEPLTALELGFGRGNAVAVLAAKGIAASGVDVSPVQRERATARWAHLPNAEFTCSDAVDFLAGADGRRWEAIYSIWGAVWFTDPGRLLPLIFDRLEPGGRLVFSHAPPVPGAYGAQGMYGAGFTGRPVWLYRWAYEPEQWADIMTGHGFTDVDVRVHPAPDSELLGTLIAVARRPPRGTGK</sequence>
<keyword evidence="1" id="KW-0808">Transferase</keyword>
<dbReference type="Pfam" id="PF13489">
    <property type="entry name" value="Methyltransf_23"/>
    <property type="match status" value="1"/>
</dbReference>
<dbReference type="Gene3D" id="3.40.50.150">
    <property type="entry name" value="Vaccinia Virus protein VP39"/>
    <property type="match status" value="1"/>
</dbReference>
<reference evidence="1" key="1">
    <citation type="submission" date="2023-01" db="EMBL/GenBank/DDBJ databases">
        <title>Draft genome sequence of Nocardiopsis sp. LSu2-4 isolated from halophytes.</title>
        <authorList>
            <person name="Duangmal K."/>
            <person name="Chantavorakit T."/>
        </authorList>
    </citation>
    <scope>NUCLEOTIDE SEQUENCE</scope>
    <source>
        <strain evidence="1">LSu2-4</strain>
    </source>
</reference>
<dbReference type="Proteomes" id="UP001165685">
    <property type="component" value="Unassembled WGS sequence"/>
</dbReference>